<name>A0ACA9KMR9_9GLOM</name>
<dbReference type="Proteomes" id="UP000789860">
    <property type="component" value="Unassembled WGS sequence"/>
</dbReference>
<evidence type="ECO:0000313" key="2">
    <source>
        <dbReference type="Proteomes" id="UP000789860"/>
    </source>
</evidence>
<organism evidence="1 2">
    <name type="scientific">Scutellospora calospora</name>
    <dbReference type="NCBI Taxonomy" id="85575"/>
    <lineage>
        <taxon>Eukaryota</taxon>
        <taxon>Fungi</taxon>
        <taxon>Fungi incertae sedis</taxon>
        <taxon>Mucoromycota</taxon>
        <taxon>Glomeromycotina</taxon>
        <taxon>Glomeromycetes</taxon>
        <taxon>Diversisporales</taxon>
        <taxon>Gigasporaceae</taxon>
        <taxon>Scutellospora</taxon>
    </lineage>
</organism>
<dbReference type="EMBL" id="CAJVPM010002249">
    <property type="protein sequence ID" value="CAG8482817.1"/>
    <property type="molecule type" value="Genomic_DNA"/>
</dbReference>
<comment type="caution">
    <text evidence="1">The sequence shown here is derived from an EMBL/GenBank/DDBJ whole genome shotgun (WGS) entry which is preliminary data.</text>
</comment>
<gene>
    <name evidence="1" type="ORF">SCALOS_LOCUS2493</name>
</gene>
<accession>A0ACA9KMR9</accession>
<protein>
    <submittedName>
        <fullName evidence="1">6959_t:CDS:1</fullName>
    </submittedName>
</protein>
<keyword evidence="2" id="KW-1185">Reference proteome</keyword>
<reference evidence="1" key="1">
    <citation type="submission" date="2021-06" db="EMBL/GenBank/DDBJ databases">
        <authorList>
            <person name="Kallberg Y."/>
            <person name="Tangrot J."/>
            <person name="Rosling A."/>
        </authorList>
    </citation>
    <scope>NUCLEOTIDE SEQUENCE</scope>
    <source>
        <strain evidence="1">AU212A</strain>
    </source>
</reference>
<evidence type="ECO:0000313" key="1">
    <source>
        <dbReference type="EMBL" id="CAG8482817.1"/>
    </source>
</evidence>
<proteinExistence type="predicted"/>
<sequence>MTSPTPAAQKKPKKSKTTDPTVKLPKTKFPLLDDETGEKQGEKQGEIAAKPTNERDSHEEPVIDTKPDIFQITQQDTAIIVNYPNINARKEKESHIHDTLDALNGTRREENITQEMPPETVAALQRLLGTTPDQNKPRGSNYGRLAQDFTFPPRNKSNPNNSSNNNNNATASSSKSNGDDKEVDQDDLDKKEKARRRKSNLNAFAPEFTPISSASISVDANKSIDASEQKHDDDRKKKNVKKEKPNHEVNGDIEPSYQKKKRRSSQPLITSEAPPYGFPPNGYDHNAYYMTGPHTPYLPNHVEGTVMPNWEEFRTKIVTELTSRMESEFQKSIDTLTSEVKNTFVEHMPEGSGVNGKNKDYDGTILQKLQDQILQELRNHHQEVRTTHDQLIHLHEDRRLNQASSLQAVQDGDIQGSISQRHTELQNMHHDLQTELKTGFRELQNEYRNMLERQQQLTNEIKNSQALQSRLTEVESELLKLNTKNQHLTSENNRLMSENQNLKMRERHNDDRKRQQETLISELQEEITSNKSNTMRLDKDLELAKNKIRSLETQTTLLETHNGSLKNEIFNLQGQMRSLTNDYDDMIKENSALHLQEDISRNNEKSFQSEISDLNNKLEVLNNRNQDLERKISMNDNKFKKEEENLRKQLKTAEIQVADLQRKIKELEKDINIQNNEAVQLKAKNTEIEGLKSQINQFKQRVEDLENSRTELQQSSQKELASLRTSNQTLKNKNKTLEDDISNINKELENKDVELQHAYSKVKEYDSQLKELETLRSLSLDYEAQSTELKDCREQFDILNQKVKSINDAAAREISEKIDEVAKLNLRVQQLEYAERDLEYISAQNKDLTDRLEAETKKQIENNRSQKNASSASNAYSFGGREPRMNGIATEFEDRIISKDQSLYNNQPNGNLEQAHYNSRMKPPTEYNSQQQTFNQSPIPQHQIYIPQTQNSTPLPQYVQPEHHLSHNAPSSQSQLQAYVPSHQLHSSQQPVSTRSNTPVSSQKTQQKQDQLQQQQLPALIPSSQQIQSNQGQSTVKQESKTHSRQNSRSNNSGNRKKHNQQAKKKDRNRRNSTTDNPEKPANNWNTSELANDFFIVSLDNNVLNLRSLENELIITLSSNHVLNCKIIKNIND</sequence>